<dbReference type="EMBL" id="FO203522">
    <property type="protein sequence ID" value="CCO25319.1"/>
    <property type="molecule type" value="Genomic_DNA"/>
</dbReference>
<name>L0REY7_9BACT</name>
<organism evidence="1 2">
    <name type="scientific">Maridesulfovibrio hydrothermalis AM13 = DSM 14728</name>
    <dbReference type="NCBI Taxonomy" id="1121451"/>
    <lineage>
        <taxon>Bacteria</taxon>
        <taxon>Pseudomonadati</taxon>
        <taxon>Thermodesulfobacteriota</taxon>
        <taxon>Desulfovibrionia</taxon>
        <taxon>Desulfovibrionales</taxon>
        <taxon>Desulfovibrionaceae</taxon>
        <taxon>Maridesulfovibrio</taxon>
    </lineage>
</organism>
<dbReference type="Proteomes" id="UP000010808">
    <property type="component" value="Chromosome"/>
</dbReference>
<reference evidence="1 2" key="1">
    <citation type="submission" date="2012-10" db="EMBL/GenBank/DDBJ databases">
        <authorList>
            <person name="Genoscope - CEA"/>
        </authorList>
    </citation>
    <scope>NUCLEOTIDE SEQUENCE [LARGE SCALE GENOMIC DNA]</scope>
    <source>
        <strain evidence="2">AM13 / DSM 14728</strain>
    </source>
</reference>
<proteinExistence type="predicted"/>
<dbReference type="STRING" id="1121451.DESAM_23052"/>
<evidence type="ECO:0000313" key="2">
    <source>
        <dbReference type="Proteomes" id="UP000010808"/>
    </source>
</evidence>
<dbReference type="KEGG" id="dhy:DESAM_23052"/>
<accession>L0REY7</accession>
<dbReference type="HOGENOM" id="CLU_3308511_0_0_7"/>
<protein>
    <submittedName>
        <fullName evidence="1">Uncharacterized protein</fullName>
    </submittedName>
</protein>
<dbReference type="AlphaFoldDB" id="L0REY7"/>
<keyword evidence="2" id="KW-1185">Reference proteome</keyword>
<gene>
    <name evidence="1" type="ORF">DESAM_23052</name>
</gene>
<sequence length="39" mass="4322">MLYLSVLVVAAGLFCKNKRVDIEPGFRLFSNPTECSVGF</sequence>
<evidence type="ECO:0000313" key="1">
    <source>
        <dbReference type="EMBL" id="CCO25319.1"/>
    </source>
</evidence>